<reference evidence="2 3" key="1">
    <citation type="submission" date="2021-12" db="EMBL/GenBank/DDBJ databases">
        <title>High titer production of polyol ester of fatty acids by Rhodotorula paludigena BS15 towards product separation-free biomass refinery.</title>
        <authorList>
            <person name="Mano J."/>
            <person name="Ono H."/>
            <person name="Tanaka T."/>
            <person name="Naito K."/>
            <person name="Sushida H."/>
            <person name="Ike M."/>
            <person name="Tokuyasu K."/>
            <person name="Kitaoka M."/>
        </authorList>
    </citation>
    <scope>NUCLEOTIDE SEQUENCE [LARGE SCALE GENOMIC DNA]</scope>
    <source>
        <strain evidence="2 3">BS15</strain>
    </source>
</reference>
<dbReference type="Proteomes" id="UP001342314">
    <property type="component" value="Unassembled WGS sequence"/>
</dbReference>
<dbReference type="AlphaFoldDB" id="A0AAV5GAK5"/>
<proteinExistence type="predicted"/>
<protein>
    <submittedName>
        <fullName evidence="2">Uncharacterized protein</fullName>
    </submittedName>
</protein>
<keyword evidence="3" id="KW-1185">Reference proteome</keyword>
<evidence type="ECO:0000313" key="3">
    <source>
        <dbReference type="Proteomes" id="UP001342314"/>
    </source>
</evidence>
<sequence>MAIGVGSGIWVFKPLLESYKESTHGTFRPEDDHHSAPVPSLPFTTLQPGKTADGQELPPAPQEDLPIEPKREV</sequence>
<name>A0AAV5GAK5_9BASI</name>
<gene>
    <name evidence="2" type="ORF">Rhopal_002572-T1</name>
</gene>
<accession>A0AAV5GAK5</accession>
<feature type="region of interest" description="Disordered" evidence="1">
    <location>
        <begin position="21"/>
        <end position="73"/>
    </location>
</feature>
<dbReference type="EMBL" id="BQKY01000005">
    <property type="protein sequence ID" value="GJN89585.1"/>
    <property type="molecule type" value="Genomic_DNA"/>
</dbReference>
<comment type="caution">
    <text evidence="2">The sequence shown here is derived from an EMBL/GenBank/DDBJ whole genome shotgun (WGS) entry which is preliminary data.</text>
</comment>
<dbReference type="InterPro" id="IPR057394">
    <property type="entry name" value="PIGBOS1"/>
</dbReference>
<evidence type="ECO:0000313" key="2">
    <source>
        <dbReference type="EMBL" id="GJN89585.1"/>
    </source>
</evidence>
<feature type="compositionally biased region" description="Basic and acidic residues" evidence="1">
    <location>
        <begin position="21"/>
        <end position="35"/>
    </location>
</feature>
<dbReference type="Pfam" id="PF23670">
    <property type="entry name" value="PIGBOS1"/>
    <property type="match status" value="1"/>
</dbReference>
<organism evidence="2 3">
    <name type="scientific">Rhodotorula paludigena</name>
    <dbReference type="NCBI Taxonomy" id="86838"/>
    <lineage>
        <taxon>Eukaryota</taxon>
        <taxon>Fungi</taxon>
        <taxon>Dikarya</taxon>
        <taxon>Basidiomycota</taxon>
        <taxon>Pucciniomycotina</taxon>
        <taxon>Microbotryomycetes</taxon>
        <taxon>Sporidiobolales</taxon>
        <taxon>Sporidiobolaceae</taxon>
        <taxon>Rhodotorula</taxon>
    </lineage>
</organism>
<evidence type="ECO:0000256" key="1">
    <source>
        <dbReference type="SAM" id="MobiDB-lite"/>
    </source>
</evidence>